<feature type="compositionally biased region" description="Polar residues" evidence="5">
    <location>
        <begin position="529"/>
        <end position="561"/>
    </location>
</feature>
<evidence type="ECO:0000256" key="2">
    <source>
        <dbReference type="ARBA" id="ARBA00023125"/>
    </source>
</evidence>
<dbReference type="InterPro" id="IPR000232">
    <property type="entry name" value="HSF_DNA-bd"/>
</dbReference>
<feature type="compositionally biased region" description="Polar residues" evidence="5">
    <location>
        <begin position="621"/>
        <end position="638"/>
    </location>
</feature>
<dbReference type="FunFam" id="1.10.10.10:FF:000229">
    <property type="entry name" value="HSF-type DNA-binding domain protein"/>
    <property type="match status" value="1"/>
</dbReference>
<feature type="region of interest" description="Disordered" evidence="5">
    <location>
        <begin position="434"/>
        <end position="479"/>
    </location>
</feature>
<dbReference type="PROSITE" id="PS00434">
    <property type="entry name" value="HSF_DOMAIN"/>
    <property type="match status" value="1"/>
</dbReference>
<feature type="compositionally biased region" description="Polar residues" evidence="5">
    <location>
        <begin position="647"/>
        <end position="662"/>
    </location>
</feature>
<evidence type="ECO:0000256" key="3">
    <source>
        <dbReference type="ARBA" id="ARBA00023242"/>
    </source>
</evidence>
<evidence type="ECO:0000256" key="5">
    <source>
        <dbReference type="SAM" id="MobiDB-lite"/>
    </source>
</evidence>
<dbReference type="SMART" id="SM00415">
    <property type="entry name" value="HSF"/>
    <property type="match status" value="1"/>
</dbReference>
<evidence type="ECO:0000313" key="9">
    <source>
        <dbReference type="Proteomes" id="UP000002605"/>
    </source>
</evidence>
<dbReference type="Pfam" id="PF00447">
    <property type="entry name" value="HSF_DNA-bind"/>
    <property type="match status" value="1"/>
</dbReference>
<protein>
    <submittedName>
        <fullName evidence="8">Flocculation suppression protein, putative</fullName>
    </submittedName>
</protein>
<feature type="region of interest" description="Disordered" evidence="5">
    <location>
        <begin position="688"/>
        <end position="802"/>
    </location>
</feature>
<dbReference type="PANTHER" id="PTHR10015">
    <property type="entry name" value="HEAT SHOCK TRANSCRIPTION FACTOR"/>
    <property type="match status" value="1"/>
</dbReference>
<dbReference type="InterPro" id="IPR036388">
    <property type="entry name" value="WH-like_DNA-bd_sf"/>
</dbReference>
<dbReference type="PRINTS" id="PR00056">
    <property type="entry name" value="HSFDOMAIN"/>
</dbReference>
<feature type="region of interest" description="Disordered" evidence="5">
    <location>
        <begin position="509"/>
        <end position="671"/>
    </location>
</feature>
<reference evidence="8 9" key="1">
    <citation type="journal article" date="2009" name="Genome Res.">
        <title>Comparative genomics of the fungal pathogens Candida dubliniensis and Candida albicans.</title>
        <authorList>
            <person name="Jackson A.P."/>
            <person name="Gamble J.A."/>
            <person name="Yeomans T."/>
            <person name="Moran G.P."/>
            <person name="Saunders D."/>
            <person name="Harris D."/>
            <person name="Aslett M."/>
            <person name="Barrell J.F."/>
            <person name="Butler G."/>
            <person name="Citiulo F."/>
            <person name="Coleman D.C."/>
            <person name="de Groot P.W.J."/>
            <person name="Goodwin T.J."/>
            <person name="Quail M.A."/>
            <person name="McQuillan J."/>
            <person name="Munro C.A."/>
            <person name="Pain A."/>
            <person name="Poulter R.T."/>
            <person name="Rajandream M.A."/>
            <person name="Renauld H."/>
            <person name="Spiering M.J."/>
            <person name="Tivey A."/>
            <person name="Gow N.A.R."/>
            <person name="Barrell B."/>
            <person name="Sullivan D.J."/>
            <person name="Berriman M."/>
        </authorList>
    </citation>
    <scope>NUCLEOTIDE SEQUENCE [LARGE SCALE GENOMIC DNA]</scope>
    <source>
        <strain evidence="9">CD36 / ATCC MYA-646 / CBS 7987 / NCPF 3949 / NRRL Y-17841</strain>
    </source>
</reference>
<gene>
    <name evidence="7" type="ordered locus">Cd36_31370</name>
    <name evidence="8" type="ORF">CD36_31370</name>
</gene>
<feature type="compositionally biased region" description="Polar residues" evidence="5">
    <location>
        <begin position="34"/>
        <end position="73"/>
    </location>
</feature>
<dbReference type="CGD" id="CAL0000166083">
    <property type="gene designation" value="Cd36_31370"/>
</dbReference>
<dbReference type="GO" id="GO:0003700">
    <property type="term" value="F:DNA-binding transcription factor activity"/>
    <property type="evidence" value="ECO:0007669"/>
    <property type="project" value="InterPro"/>
</dbReference>
<dbReference type="AlphaFoldDB" id="B9WM15"/>
<feature type="compositionally biased region" description="Basic and acidic residues" evidence="5">
    <location>
        <begin position="75"/>
        <end position="89"/>
    </location>
</feature>
<dbReference type="Proteomes" id="UP000002605">
    <property type="component" value="Chromosome R"/>
</dbReference>
<feature type="compositionally biased region" description="Low complexity" evidence="5">
    <location>
        <begin position="1"/>
        <end position="33"/>
    </location>
</feature>
<dbReference type="eggNOG" id="KOG0627">
    <property type="taxonomic scope" value="Eukaryota"/>
</dbReference>
<dbReference type="VEuPathDB" id="FungiDB:CD36_31370"/>
<feature type="compositionally biased region" description="Low complexity" evidence="5">
    <location>
        <begin position="91"/>
        <end position="113"/>
    </location>
</feature>
<comment type="similarity">
    <text evidence="4">Belongs to the HSF family.</text>
</comment>
<dbReference type="SUPFAM" id="SSF46785">
    <property type="entry name" value="Winged helix' DNA-binding domain"/>
    <property type="match status" value="1"/>
</dbReference>
<keyword evidence="3" id="KW-0539">Nucleus</keyword>
<dbReference type="PANTHER" id="PTHR10015:SF396">
    <property type="entry name" value="FLOCCULATION SUPPRESSION PROTEIN"/>
    <property type="match status" value="1"/>
</dbReference>
<name>B9WM15_CANDC</name>
<dbReference type="RefSeq" id="XP_002422126.1">
    <property type="nucleotide sequence ID" value="XM_002422081.1"/>
</dbReference>
<dbReference type="Gene3D" id="1.10.10.10">
    <property type="entry name" value="Winged helix-like DNA-binding domain superfamily/Winged helix DNA-binding domain"/>
    <property type="match status" value="1"/>
</dbReference>
<feature type="compositionally biased region" description="Polar residues" evidence="5">
    <location>
        <begin position="577"/>
        <end position="593"/>
    </location>
</feature>
<dbReference type="InterPro" id="IPR036390">
    <property type="entry name" value="WH_DNA-bd_sf"/>
</dbReference>
<feature type="compositionally biased region" description="Low complexity" evidence="5">
    <location>
        <begin position="291"/>
        <end position="304"/>
    </location>
</feature>
<feature type="compositionally biased region" description="Polar residues" evidence="5">
    <location>
        <begin position="457"/>
        <end position="476"/>
    </location>
</feature>
<organism evidence="8 9">
    <name type="scientific">Candida dubliniensis (strain CD36 / ATCC MYA-646 / CBS 7987 / NCPF 3949 / NRRL Y-17841)</name>
    <name type="common">Yeast</name>
    <dbReference type="NCBI Taxonomy" id="573826"/>
    <lineage>
        <taxon>Eukaryota</taxon>
        <taxon>Fungi</taxon>
        <taxon>Dikarya</taxon>
        <taxon>Ascomycota</taxon>
        <taxon>Saccharomycotina</taxon>
        <taxon>Pichiomycetes</taxon>
        <taxon>Debaryomycetaceae</taxon>
        <taxon>Candida/Lodderomyces clade</taxon>
        <taxon>Candida</taxon>
    </lineage>
</organism>
<feature type="region of interest" description="Disordered" evidence="5">
    <location>
        <begin position="275"/>
        <end position="329"/>
    </location>
</feature>
<feature type="compositionally biased region" description="Low complexity" evidence="5">
    <location>
        <begin position="435"/>
        <end position="456"/>
    </location>
</feature>
<keyword evidence="9" id="KW-1185">Reference proteome</keyword>
<feature type="compositionally biased region" description="Polar residues" evidence="5">
    <location>
        <begin position="743"/>
        <end position="755"/>
    </location>
</feature>
<feature type="domain" description="HSF-type DNA-binding" evidence="6">
    <location>
        <begin position="159"/>
        <end position="183"/>
    </location>
</feature>
<dbReference type="GeneID" id="8049754"/>
<evidence type="ECO:0000256" key="4">
    <source>
        <dbReference type="RuleBase" id="RU004020"/>
    </source>
</evidence>
<dbReference type="KEGG" id="cdu:CD36_31370"/>
<dbReference type="OrthoDB" id="60033at2759"/>
<accession>B9WM15</accession>
<evidence type="ECO:0000313" key="7">
    <source>
        <dbReference type="CGD" id="CAL0000166083"/>
    </source>
</evidence>
<evidence type="ECO:0000256" key="1">
    <source>
        <dbReference type="ARBA" id="ARBA00004123"/>
    </source>
</evidence>
<feature type="compositionally biased region" description="Low complexity" evidence="5">
    <location>
        <begin position="779"/>
        <end position="791"/>
    </location>
</feature>
<dbReference type="EMBL" id="FM992695">
    <property type="protein sequence ID" value="CAX40128.1"/>
    <property type="molecule type" value="Genomic_DNA"/>
</dbReference>
<dbReference type="GO" id="GO:0043565">
    <property type="term" value="F:sequence-specific DNA binding"/>
    <property type="evidence" value="ECO:0007669"/>
    <property type="project" value="InterPro"/>
</dbReference>
<dbReference type="GO" id="GO:0005634">
    <property type="term" value="C:nucleus"/>
    <property type="evidence" value="ECO:0007669"/>
    <property type="project" value="UniProtKB-SubCell"/>
</dbReference>
<comment type="subcellular location">
    <subcellularLocation>
        <location evidence="1">Nucleus</location>
    </subcellularLocation>
</comment>
<proteinExistence type="inferred from homology"/>
<feature type="region of interest" description="Disordered" evidence="5">
    <location>
        <begin position="1"/>
        <end position="113"/>
    </location>
</feature>
<evidence type="ECO:0000313" key="8">
    <source>
        <dbReference type="EMBL" id="CAX40128.1"/>
    </source>
</evidence>
<evidence type="ECO:0000259" key="6">
    <source>
        <dbReference type="PROSITE" id="PS00434"/>
    </source>
</evidence>
<dbReference type="HOGENOM" id="CLU_370877_0_0_1"/>
<feature type="compositionally biased region" description="Low complexity" evidence="5">
    <location>
        <begin position="714"/>
        <end position="738"/>
    </location>
</feature>
<keyword evidence="2" id="KW-0238">DNA-binding</keyword>
<sequence length="802" mass="89645">MSHLLSSSFGTTTTTATPSSTTSRSSHTNRNTPYNQSTITANRSSPVPINSVNSRTIPQTMNPPIDMKSNNILNPEKDTDTPRGDHLESKASSTSSASGTTATNSNNGNNNNSTGKTQIVFIHKLYDMLHDESISHLIWWSPSLDSFYVTPGEEFSRVLSQYFKHTNIASFIRQLNMYGFHKVNEPFLNQDDQQQQQLQSNRWEFRHSTNQFRKGDTESLKNIKRRSSKTLNAQKEVVNIKSLPPTSHPMEYNTGYSYQNEDSAHYFIHQHSITSMQSPADMRPRSPSTPIPIQSLAQQQQQQLPPQPVPNGPPVFSGPIPPGAVNQSPQEYLTRPSILNNVQGSFENATNFKFVELTNQINLLRNDFFSINNRYELLQNELKYQTADSMAILEILEKLSNDNRITSDVRDLKNVVSQRMQRLGNQFIPQQSNFQPQLAGQQQQQQQQQHSQSLSSNYHLESTSVSRNPSTTNLNVAPQPYALNPHYTIYANNRASGSSEINNGVFRAREDSNNSKRNLSVYDPLQPVPSRNSSRILIEESTPNHPPTTLNPQQPQSQSHIQLGPAMPPQGFRNRAESTYSPLSHSSNKSQILNKAPTPVNHSPLVQQQQKEVKKEVNENSAVPPTQSSQPVTRPLSRQQQQQQQQPLHNPSTTSSRTNSLPNPVAEQPIPQSPYYLQRNSFNTVYEHQKSLRVPSPKRVRYATPPRSIPEQPTSSASATTMITSTSKATSTSGTAISRNDNHSVASLTAGTLPSVSELDKSIRTGNSVSLPPIKSMTDNDSMNDNGNGNDNENDHKKRKLE</sequence>